<name>A0A977L0A2_9CYAN</name>
<dbReference type="AlphaFoldDB" id="A0A977L0A2"/>
<dbReference type="Proteomes" id="UP001065613">
    <property type="component" value="Chromosome"/>
</dbReference>
<evidence type="ECO:0000313" key="1">
    <source>
        <dbReference type="EMBL" id="UXE62015.1"/>
    </source>
</evidence>
<reference evidence="1" key="1">
    <citation type="submission" date="2021-04" db="EMBL/GenBank/DDBJ databases">
        <title>Genome sequence of Woronichinia naegeliana from Washington state freshwater lake bloom.</title>
        <authorList>
            <person name="Dreher T.W."/>
        </authorList>
    </citation>
    <scope>NUCLEOTIDE SEQUENCE</scope>
    <source>
        <strain evidence="1">WA131</strain>
    </source>
</reference>
<dbReference type="EMBL" id="CP073041">
    <property type="protein sequence ID" value="UXE62015.1"/>
    <property type="molecule type" value="Genomic_DNA"/>
</dbReference>
<proteinExistence type="predicted"/>
<protein>
    <submittedName>
        <fullName evidence="1">Ribbon-helix-helix domain-containing protein</fullName>
    </submittedName>
</protein>
<accession>A0A977L0A2</accession>
<dbReference type="KEGG" id="wna:KA717_03740"/>
<sequence length="113" mass="12358">MPRGGKRPGSGNRFKWHHGKTVTIRVPIALVDRIIEIAQGLDRGLSFIEKGEEPKTATIDCGTQSKVIDMSGVSITVISGQMGVKLSDLVRKGYKIEPKSLNDVVLTALTKEW</sequence>
<gene>
    <name evidence="1" type="ORF">KA717_03740</name>
</gene>
<organism evidence="1">
    <name type="scientific">Woronichinia naegeliana WA131</name>
    <dbReference type="NCBI Taxonomy" id="2824559"/>
    <lineage>
        <taxon>Bacteria</taxon>
        <taxon>Bacillati</taxon>
        <taxon>Cyanobacteriota</taxon>
        <taxon>Cyanophyceae</taxon>
        <taxon>Synechococcales</taxon>
        <taxon>Coelosphaeriaceae</taxon>
        <taxon>Woronichinia</taxon>
    </lineage>
</organism>